<dbReference type="RefSeq" id="XP_069304364.1">
    <property type="nucleotide sequence ID" value="XM_069454970.1"/>
</dbReference>
<protein>
    <submittedName>
        <fullName evidence="1">Uncharacterized protein</fullName>
    </submittedName>
</protein>
<sequence length="286" mass="32295">MRQTLVSQDFLLIPSKDVRIGRLVLNARQPHLDFFDPPNIDKVVITDAPQKNFNEIIFKESATNIKAVVSKIASGRFGKADNDNFRVSTLKAHAYRMQNSGPWFDNLIDTDGPVRRFLETEMIKRGRNVYLVVGYATITDAKVSEQRKRALEIGGDFQVPVTEISGGKGDALDAKVDVEHMHKQGLRRSYVPEGEQIYGIEYRKVKIDWLNRKDVSKSSVEKGTRWKYVWSDRHAGGGDASDGDPVDAVLTDNDEIGDVSYWTEDGDECFYSIDEDDVDEDDDEGL</sequence>
<dbReference type="EMBL" id="JBHGVX010000008">
    <property type="protein sequence ID" value="KAL1793780.1"/>
    <property type="molecule type" value="Genomic_DNA"/>
</dbReference>
<reference evidence="1 2" key="1">
    <citation type="submission" date="2024-09" db="EMBL/GenBank/DDBJ databases">
        <title>T2T genomes of carrot and Alternaria dauci and their utility for understanding host-pathogen interaction during carrot leaf blight disease.</title>
        <authorList>
            <person name="Liu W."/>
            <person name="Xu S."/>
            <person name="Ou C."/>
            <person name="Liu X."/>
            <person name="Zhuang F."/>
            <person name="Deng X.W."/>
        </authorList>
    </citation>
    <scope>NUCLEOTIDE SEQUENCE [LARGE SCALE GENOMIC DNA]</scope>
    <source>
        <strain evidence="1 2">A2016</strain>
    </source>
</reference>
<accession>A0ABR3UBT6</accession>
<gene>
    <name evidence="1" type="ORF">ACET3X_008762</name>
</gene>
<name>A0ABR3UBT6_9PLEO</name>
<dbReference type="Proteomes" id="UP001578633">
    <property type="component" value="Chromosome 8"/>
</dbReference>
<keyword evidence="2" id="KW-1185">Reference proteome</keyword>
<comment type="caution">
    <text evidence="1">The sequence shown here is derived from an EMBL/GenBank/DDBJ whole genome shotgun (WGS) entry which is preliminary data.</text>
</comment>
<proteinExistence type="predicted"/>
<evidence type="ECO:0000313" key="1">
    <source>
        <dbReference type="EMBL" id="KAL1793780.1"/>
    </source>
</evidence>
<dbReference type="GeneID" id="96089084"/>
<organism evidence="1 2">
    <name type="scientific">Alternaria dauci</name>
    <dbReference type="NCBI Taxonomy" id="48095"/>
    <lineage>
        <taxon>Eukaryota</taxon>
        <taxon>Fungi</taxon>
        <taxon>Dikarya</taxon>
        <taxon>Ascomycota</taxon>
        <taxon>Pezizomycotina</taxon>
        <taxon>Dothideomycetes</taxon>
        <taxon>Pleosporomycetidae</taxon>
        <taxon>Pleosporales</taxon>
        <taxon>Pleosporineae</taxon>
        <taxon>Pleosporaceae</taxon>
        <taxon>Alternaria</taxon>
        <taxon>Alternaria sect. Porri</taxon>
    </lineage>
</organism>
<evidence type="ECO:0000313" key="2">
    <source>
        <dbReference type="Proteomes" id="UP001578633"/>
    </source>
</evidence>